<name>A0A7X6A031_9ACTN</name>
<accession>A0A7X6A031</accession>
<protein>
    <submittedName>
        <fullName evidence="2">Uncharacterized protein</fullName>
    </submittedName>
</protein>
<feature type="region of interest" description="Disordered" evidence="1">
    <location>
        <begin position="23"/>
        <end position="42"/>
    </location>
</feature>
<comment type="caution">
    <text evidence="2">The sequence shown here is derived from an EMBL/GenBank/DDBJ whole genome shotgun (WGS) entry which is preliminary data.</text>
</comment>
<proteinExistence type="predicted"/>
<dbReference type="RefSeq" id="WP_272954817.1">
    <property type="nucleotide sequence ID" value="NZ_JAASRO010000001.1"/>
</dbReference>
<dbReference type="EMBL" id="JAASRO010000001">
    <property type="protein sequence ID" value="NIK56330.1"/>
    <property type="molecule type" value="Genomic_DNA"/>
</dbReference>
<evidence type="ECO:0000313" key="3">
    <source>
        <dbReference type="Proteomes" id="UP000555407"/>
    </source>
</evidence>
<sequence length="42" mass="5035">MFSNASVKAEVDYRRERLTRDFRQTRSTRGRRTISNLFGRKA</sequence>
<evidence type="ECO:0000313" key="2">
    <source>
        <dbReference type="EMBL" id="NIK56330.1"/>
    </source>
</evidence>
<dbReference type="AlphaFoldDB" id="A0A7X6A031"/>
<evidence type="ECO:0000256" key="1">
    <source>
        <dbReference type="SAM" id="MobiDB-lite"/>
    </source>
</evidence>
<reference evidence="2 3" key="1">
    <citation type="submission" date="2020-03" db="EMBL/GenBank/DDBJ databases">
        <title>Sequencing the genomes of 1000 actinobacteria strains.</title>
        <authorList>
            <person name="Klenk H.-P."/>
        </authorList>
    </citation>
    <scope>NUCLEOTIDE SEQUENCE [LARGE SCALE GENOMIC DNA]</scope>
    <source>
        <strain evidence="2 3">DSM 45490</strain>
    </source>
</reference>
<gene>
    <name evidence="2" type="ORF">BJY22_002047</name>
</gene>
<dbReference type="Proteomes" id="UP000555407">
    <property type="component" value="Unassembled WGS sequence"/>
</dbReference>
<keyword evidence="3" id="KW-1185">Reference proteome</keyword>
<organism evidence="2 3">
    <name type="scientific">Kribbella shirazensis</name>
    <dbReference type="NCBI Taxonomy" id="1105143"/>
    <lineage>
        <taxon>Bacteria</taxon>
        <taxon>Bacillati</taxon>
        <taxon>Actinomycetota</taxon>
        <taxon>Actinomycetes</taxon>
        <taxon>Propionibacteriales</taxon>
        <taxon>Kribbellaceae</taxon>
        <taxon>Kribbella</taxon>
    </lineage>
</organism>